<keyword evidence="3" id="KW-1185">Reference proteome</keyword>
<evidence type="ECO:0000313" key="2">
    <source>
        <dbReference type="EMBL" id="GAA2044286.1"/>
    </source>
</evidence>
<feature type="transmembrane region" description="Helical" evidence="1">
    <location>
        <begin position="68"/>
        <end position="93"/>
    </location>
</feature>
<organism evidence="2 3">
    <name type="scientific">Yaniella flava</name>
    <dbReference type="NCBI Taxonomy" id="287930"/>
    <lineage>
        <taxon>Bacteria</taxon>
        <taxon>Bacillati</taxon>
        <taxon>Actinomycetota</taxon>
        <taxon>Actinomycetes</taxon>
        <taxon>Micrococcales</taxon>
        <taxon>Micrococcaceae</taxon>
        <taxon>Yaniella</taxon>
    </lineage>
</organism>
<reference evidence="3" key="1">
    <citation type="journal article" date="2019" name="Int. J. Syst. Evol. Microbiol.">
        <title>The Global Catalogue of Microorganisms (GCM) 10K type strain sequencing project: providing services to taxonomists for standard genome sequencing and annotation.</title>
        <authorList>
            <consortium name="The Broad Institute Genomics Platform"/>
            <consortium name="The Broad Institute Genome Sequencing Center for Infectious Disease"/>
            <person name="Wu L."/>
            <person name="Ma J."/>
        </authorList>
    </citation>
    <scope>NUCLEOTIDE SEQUENCE [LARGE SCALE GENOMIC DNA]</scope>
    <source>
        <strain evidence="3">JCM 13595</strain>
    </source>
</reference>
<evidence type="ECO:0000256" key="1">
    <source>
        <dbReference type="SAM" id="Phobius"/>
    </source>
</evidence>
<name>A0ABP5GFS4_9MICC</name>
<gene>
    <name evidence="2" type="ORF">GCM10009720_26480</name>
</gene>
<accession>A0ABP5GFS4</accession>
<sequence length="125" mass="13603">MTEEEQRSEKRKVADAILWIVAALVATYAALALPLPYKVAAPLFAVAGIVAAIRLFRLASKGQHTMLVWLAGTAGLVGSLFYGGVATSQIIMWQPTQDYEHCMADALTDTAQAACDTQYSERLWL</sequence>
<dbReference type="Proteomes" id="UP001501461">
    <property type="component" value="Unassembled WGS sequence"/>
</dbReference>
<keyword evidence="1" id="KW-0812">Transmembrane</keyword>
<keyword evidence="1" id="KW-1133">Transmembrane helix</keyword>
<comment type="caution">
    <text evidence="2">The sequence shown here is derived from an EMBL/GenBank/DDBJ whole genome shotgun (WGS) entry which is preliminary data.</text>
</comment>
<evidence type="ECO:0000313" key="3">
    <source>
        <dbReference type="Proteomes" id="UP001501461"/>
    </source>
</evidence>
<dbReference type="RefSeq" id="WP_343959534.1">
    <property type="nucleotide sequence ID" value="NZ_BAAAMN010000052.1"/>
</dbReference>
<protein>
    <submittedName>
        <fullName evidence="2">Uncharacterized protein</fullName>
    </submittedName>
</protein>
<keyword evidence="1" id="KW-0472">Membrane</keyword>
<proteinExistence type="predicted"/>
<dbReference type="EMBL" id="BAAAMN010000052">
    <property type="protein sequence ID" value="GAA2044286.1"/>
    <property type="molecule type" value="Genomic_DNA"/>
</dbReference>
<feature type="transmembrane region" description="Helical" evidence="1">
    <location>
        <begin position="12"/>
        <end position="33"/>
    </location>
</feature>
<feature type="transmembrane region" description="Helical" evidence="1">
    <location>
        <begin position="39"/>
        <end position="56"/>
    </location>
</feature>